<reference evidence="1 2" key="1">
    <citation type="submission" date="2024-06" db="EMBL/GenBank/DDBJ databases">
        <title>Sorghum-associated microbial communities from plants grown in Nebraska, USA.</title>
        <authorList>
            <person name="Schachtman D."/>
        </authorList>
    </citation>
    <scope>NUCLEOTIDE SEQUENCE [LARGE SCALE GENOMIC DNA]</scope>
    <source>
        <strain evidence="1 2">736</strain>
    </source>
</reference>
<dbReference type="RefSeq" id="WP_354472737.1">
    <property type="nucleotide sequence ID" value="NZ_JBEPSB010000024.1"/>
</dbReference>
<comment type="caution">
    <text evidence="1">The sequence shown here is derived from an EMBL/GenBank/DDBJ whole genome shotgun (WGS) entry which is preliminary data.</text>
</comment>
<proteinExistence type="predicted"/>
<protein>
    <submittedName>
        <fullName evidence="1">Uncharacterized protein</fullName>
    </submittedName>
</protein>
<keyword evidence="2" id="KW-1185">Reference proteome</keyword>
<evidence type="ECO:0000313" key="2">
    <source>
        <dbReference type="Proteomes" id="UP001549363"/>
    </source>
</evidence>
<accession>A0ABV2PP57</accession>
<name>A0ABV2PP57_9BACI</name>
<evidence type="ECO:0000313" key="1">
    <source>
        <dbReference type="EMBL" id="MET4562756.1"/>
    </source>
</evidence>
<sequence length="171" mass="20422">MAIRRAYRKGALIFLFRAYDTRLNNSLCGYMHNPIYQVDTTTIFNQYQGWFKDYSVTKAAEFLQWQNKVTSELEAWIDAQEKDFEAWRQAEEALYYTWLQGRKDNFDKWFETVKDILDTTADGKLLNKFNDHEDASMPHKMLVGTKVYKYGWVYNPTRKCMTCIMKEVVEQ</sequence>
<organism evidence="1 2">
    <name type="scientific">Lysinibacillus parviboronicapiens</name>
    <dbReference type="NCBI Taxonomy" id="436516"/>
    <lineage>
        <taxon>Bacteria</taxon>
        <taxon>Bacillati</taxon>
        <taxon>Bacillota</taxon>
        <taxon>Bacilli</taxon>
        <taxon>Bacillales</taxon>
        <taxon>Bacillaceae</taxon>
        <taxon>Lysinibacillus</taxon>
    </lineage>
</organism>
<dbReference type="Proteomes" id="UP001549363">
    <property type="component" value="Unassembled WGS sequence"/>
</dbReference>
<gene>
    <name evidence="1" type="ORF">ABIA69_003947</name>
</gene>
<dbReference type="EMBL" id="JBEPSB010000024">
    <property type="protein sequence ID" value="MET4562756.1"/>
    <property type="molecule type" value="Genomic_DNA"/>
</dbReference>